<dbReference type="EMBL" id="JACEGA010000001">
    <property type="protein sequence ID" value="MBB2182747.1"/>
    <property type="molecule type" value="Genomic_DNA"/>
</dbReference>
<dbReference type="Pfam" id="PF13677">
    <property type="entry name" value="MotB_plug"/>
    <property type="match status" value="1"/>
</dbReference>
<dbReference type="InterPro" id="IPR025713">
    <property type="entry name" value="MotB-like_N_dom"/>
</dbReference>
<evidence type="ECO:0000256" key="1">
    <source>
        <dbReference type="ARBA" id="ARBA00004162"/>
    </source>
</evidence>
<keyword evidence="3" id="KW-1003">Cell membrane</keyword>
<evidence type="ECO:0000313" key="10">
    <source>
        <dbReference type="EMBL" id="MBB2182747.1"/>
    </source>
</evidence>
<dbReference type="Pfam" id="PF00691">
    <property type="entry name" value="OmpA"/>
    <property type="match status" value="1"/>
</dbReference>
<evidence type="ECO:0000256" key="3">
    <source>
        <dbReference type="ARBA" id="ARBA00022475"/>
    </source>
</evidence>
<dbReference type="PANTHER" id="PTHR30329:SF21">
    <property type="entry name" value="LIPOPROTEIN YIAD-RELATED"/>
    <property type="match status" value="1"/>
</dbReference>
<evidence type="ECO:0000313" key="11">
    <source>
        <dbReference type="Proteomes" id="UP000574276"/>
    </source>
</evidence>
<dbReference type="AlphaFoldDB" id="A0A839JZY2"/>
<dbReference type="Proteomes" id="UP000574276">
    <property type="component" value="Unassembled WGS sequence"/>
</dbReference>
<dbReference type="InterPro" id="IPR006665">
    <property type="entry name" value="OmpA-like"/>
</dbReference>
<gene>
    <name evidence="10" type="ORF">H0486_07640</name>
</gene>
<keyword evidence="6 7" id="KW-0472">Membrane</keyword>
<protein>
    <submittedName>
        <fullName evidence="10">Flagellar motor protein MotB</fullName>
    </submittedName>
</protein>
<evidence type="ECO:0000256" key="6">
    <source>
        <dbReference type="ARBA" id="ARBA00023136"/>
    </source>
</evidence>
<feature type="compositionally biased region" description="Polar residues" evidence="8">
    <location>
        <begin position="131"/>
        <end position="154"/>
    </location>
</feature>
<proteinExistence type="inferred from homology"/>
<dbReference type="GO" id="GO:0005886">
    <property type="term" value="C:plasma membrane"/>
    <property type="evidence" value="ECO:0007669"/>
    <property type="project" value="UniProtKB-SubCell"/>
</dbReference>
<keyword evidence="10" id="KW-0966">Cell projection</keyword>
<comment type="caution">
    <text evidence="10">The sequence shown here is derived from an EMBL/GenBank/DDBJ whole genome shotgun (WGS) entry which is preliminary data.</text>
</comment>
<comment type="subcellular location">
    <subcellularLocation>
        <location evidence="1">Cell membrane</location>
        <topology evidence="1">Single-pass membrane protein</topology>
    </subcellularLocation>
</comment>
<dbReference type="PANTHER" id="PTHR30329">
    <property type="entry name" value="STATOR ELEMENT OF FLAGELLAR MOTOR COMPLEX"/>
    <property type="match status" value="1"/>
</dbReference>
<feature type="domain" description="OmpA-like" evidence="9">
    <location>
        <begin position="223"/>
        <end position="345"/>
    </location>
</feature>
<feature type="region of interest" description="Disordered" evidence="8">
    <location>
        <begin position="90"/>
        <end position="175"/>
    </location>
</feature>
<feature type="compositionally biased region" description="Basic and acidic residues" evidence="8">
    <location>
        <begin position="91"/>
        <end position="102"/>
    </location>
</feature>
<dbReference type="CDD" id="cd07185">
    <property type="entry name" value="OmpA_C-like"/>
    <property type="match status" value="1"/>
</dbReference>
<keyword evidence="10" id="KW-0969">Cilium</keyword>
<dbReference type="SUPFAM" id="SSF103088">
    <property type="entry name" value="OmpA-like"/>
    <property type="match status" value="1"/>
</dbReference>
<evidence type="ECO:0000256" key="4">
    <source>
        <dbReference type="ARBA" id="ARBA00022692"/>
    </source>
</evidence>
<keyword evidence="11" id="KW-1185">Reference proteome</keyword>
<dbReference type="PROSITE" id="PS51123">
    <property type="entry name" value="OMPA_2"/>
    <property type="match status" value="1"/>
</dbReference>
<keyword evidence="10" id="KW-0282">Flagellum</keyword>
<dbReference type="RefSeq" id="WP_228352446.1">
    <property type="nucleotide sequence ID" value="NZ_JACEGA010000001.1"/>
</dbReference>
<reference evidence="10 11" key="1">
    <citation type="submission" date="2020-07" db="EMBL/GenBank/DDBJ databases">
        <title>Characterization and genome sequencing of isolate MD1, a novel member within the family Lachnospiraceae.</title>
        <authorList>
            <person name="Rettenmaier R."/>
            <person name="Di Bello L."/>
            <person name="Zinser C."/>
            <person name="Scheitz K."/>
            <person name="Liebl W."/>
            <person name="Zverlov V."/>
        </authorList>
    </citation>
    <scope>NUCLEOTIDE SEQUENCE [LARGE SCALE GENOMIC DNA]</scope>
    <source>
        <strain evidence="10 11">MD1</strain>
    </source>
</reference>
<dbReference type="InterPro" id="IPR050330">
    <property type="entry name" value="Bact_OuterMem_StrucFunc"/>
</dbReference>
<evidence type="ECO:0000256" key="5">
    <source>
        <dbReference type="ARBA" id="ARBA00022989"/>
    </source>
</evidence>
<evidence type="ECO:0000256" key="8">
    <source>
        <dbReference type="SAM" id="MobiDB-lite"/>
    </source>
</evidence>
<comment type="similarity">
    <text evidence="2">Belongs to the MotB family.</text>
</comment>
<sequence>MARKRQEAPSGGNAPWMNTFADLMNLLLCFFVMLFAMSDVNEAKFEQISISMANSYGIFEGGGSAIGTGQLISSGVAQLNELDKYFQTMGRESHQSKIKNEGDFDPTNPENTEEGIKGNQSDQGAEGAKDSQPNQGNQGTDQDSQGSSGINGDQNKPDAQGNNGAADDQDKKKDEKDIGLDEALKKLQAEMATITAGMYDEVSDLTEKYKLDDYVELNIDPEYQYVQLTLKGNVLYDSGSAEIKKVAEPILAKIGDILLNFEGYTVEIIGHTDNVPINNSQYVNNNWLSSARALNAATFLIEECDINPKILKYSGRGEYEPISSNKTAEGRAKNRRIEIRIYNEYSGK</sequence>
<evidence type="ECO:0000256" key="2">
    <source>
        <dbReference type="ARBA" id="ARBA00008914"/>
    </source>
</evidence>
<name>A0A839JZY2_9FIRM</name>
<organism evidence="10 11">
    <name type="scientific">Variimorphobacter saccharofermentans</name>
    <dbReference type="NCBI Taxonomy" id="2755051"/>
    <lineage>
        <taxon>Bacteria</taxon>
        <taxon>Bacillati</taxon>
        <taxon>Bacillota</taxon>
        <taxon>Clostridia</taxon>
        <taxon>Lachnospirales</taxon>
        <taxon>Lachnospiraceae</taxon>
        <taxon>Variimorphobacter</taxon>
    </lineage>
</organism>
<keyword evidence="4" id="KW-0812">Transmembrane</keyword>
<evidence type="ECO:0000256" key="7">
    <source>
        <dbReference type="PROSITE-ProRule" id="PRU00473"/>
    </source>
</evidence>
<evidence type="ECO:0000259" key="9">
    <source>
        <dbReference type="PROSITE" id="PS51123"/>
    </source>
</evidence>
<dbReference type="Gene3D" id="3.30.1330.60">
    <property type="entry name" value="OmpA-like domain"/>
    <property type="match status" value="1"/>
</dbReference>
<accession>A0A839JZY2</accession>
<dbReference type="InterPro" id="IPR036737">
    <property type="entry name" value="OmpA-like_sf"/>
</dbReference>
<keyword evidence="5" id="KW-1133">Transmembrane helix</keyword>